<accession>A0A4Q9MHR9</accession>
<dbReference type="AlphaFoldDB" id="A0A4Q9MHR9"/>
<dbReference type="Proteomes" id="UP000292082">
    <property type="component" value="Unassembled WGS sequence"/>
</dbReference>
<dbReference type="PROSITE" id="PS51257">
    <property type="entry name" value="PROKAR_LIPOPROTEIN"/>
    <property type="match status" value="1"/>
</dbReference>
<dbReference type="EMBL" id="ML145147">
    <property type="protein sequence ID" value="TBU56666.1"/>
    <property type="molecule type" value="Genomic_DNA"/>
</dbReference>
<protein>
    <submittedName>
        <fullName evidence="1">Uncharacterized protein</fullName>
    </submittedName>
</protein>
<proteinExistence type="predicted"/>
<evidence type="ECO:0000313" key="1">
    <source>
        <dbReference type="EMBL" id="TBU25456.1"/>
    </source>
</evidence>
<dbReference type="Proteomes" id="UP000292957">
    <property type="component" value="Unassembled WGS sequence"/>
</dbReference>
<evidence type="ECO:0000313" key="3">
    <source>
        <dbReference type="Proteomes" id="UP000292082"/>
    </source>
</evidence>
<organism evidence="1">
    <name type="scientific">Dichomitus squalens</name>
    <dbReference type="NCBI Taxonomy" id="114155"/>
    <lineage>
        <taxon>Eukaryota</taxon>
        <taxon>Fungi</taxon>
        <taxon>Dikarya</taxon>
        <taxon>Basidiomycota</taxon>
        <taxon>Agaricomycotina</taxon>
        <taxon>Agaricomycetes</taxon>
        <taxon>Polyporales</taxon>
        <taxon>Polyporaceae</taxon>
        <taxon>Dichomitus</taxon>
    </lineage>
</organism>
<gene>
    <name evidence="2" type="ORF">BD310DRAFT_930804</name>
    <name evidence="1" type="ORF">BD311DRAFT_764586</name>
</gene>
<name>A0A4Q9MHR9_9APHY</name>
<sequence length="55" mass="5806">MHSAARSRESFSSSSPCFLGSTSCGGRLALWSSRRMACGGGLYVRCIGTSVVRAF</sequence>
<keyword evidence="3" id="KW-1185">Reference proteome</keyword>
<reference evidence="1 3" key="1">
    <citation type="submission" date="2019-01" db="EMBL/GenBank/DDBJ databases">
        <title>Draft genome sequences of three monokaryotic isolates of the white-rot basidiomycete fungus Dichomitus squalens.</title>
        <authorList>
            <consortium name="DOE Joint Genome Institute"/>
            <person name="Lopez S.C."/>
            <person name="Andreopoulos B."/>
            <person name="Pangilinan J."/>
            <person name="Lipzen A."/>
            <person name="Riley R."/>
            <person name="Ahrendt S."/>
            <person name="Ng V."/>
            <person name="Barry K."/>
            <person name="Daum C."/>
            <person name="Grigoriev I.V."/>
            <person name="Hilden K.S."/>
            <person name="Makela M.R."/>
            <person name="de Vries R.P."/>
        </authorList>
    </citation>
    <scope>NUCLEOTIDE SEQUENCE [LARGE SCALE GENOMIC DNA]</scope>
    <source>
        <strain evidence="2 3">CBS 464.89</strain>
        <strain evidence="1">OM18370.1</strain>
    </source>
</reference>
<dbReference type="EMBL" id="ML143461">
    <property type="protein sequence ID" value="TBU25456.1"/>
    <property type="molecule type" value="Genomic_DNA"/>
</dbReference>
<evidence type="ECO:0000313" key="2">
    <source>
        <dbReference type="EMBL" id="TBU56666.1"/>
    </source>
</evidence>